<sequence length="238" mass="25266">MGYPEVERRELQPAAAPRERGSQGCGCRGAPARAGEGNSCRLFLGFFGLSLALHLLTLCCYLELRSELRRERGAESSLGGPGNLGTSGTLSSPGGLDPDGSITRHFGQPSPQQQLLERGEATLPPDAQDGHQDLRTWELWPAPAAPSSGCLGKSWRRSRPGRGAKVRALPPRLTNGSSLALLLPVRFCARGACFFVSRAHASTSRLSFGVGAVNSCNNCSTPVETTLNRVFCAGVLVH</sequence>
<evidence type="ECO:0000313" key="3">
    <source>
        <dbReference type="Proteomes" id="UP000245320"/>
    </source>
</evidence>
<keyword evidence="2" id="KW-1133">Transmembrane helix</keyword>
<keyword evidence="3" id="KW-1185">Reference proteome</keyword>
<dbReference type="OrthoDB" id="6159739at2759"/>
<keyword evidence="2" id="KW-0472">Membrane</keyword>
<feature type="region of interest" description="Disordered" evidence="1">
    <location>
        <begin position="73"/>
        <end position="114"/>
    </location>
</feature>
<gene>
    <name evidence="4" type="primary">EDA</name>
</gene>
<dbReference type="RefSeq" id="XP_019804680.1">
    <property type="nucleotide sequence ID" value="XM_019949121.1"/>
</dbReference>
<organism evidence="3 4">
    <name type="scientific">Tursiops truncatus</name>
    <name type="common">Atlantic bottle-nosed dolphin</name>
    <name type="synonym">Delphinus truncatus</name>
    <dbReference type="NCBI Taxonomy" id="9739"/>
    <lineage>
        <taxon>Eukaryota</taxon>
        <taxon>Metazoa</taxon>
        <taxon>Chordata</taxon>
        <taxon>Craniata</taxon>
        <taxon>Vertebrata</taxon>
        <taxon>Euteleostomi</taxon>
        <taxon>Mammalia</taxon>
        <taxon>Eutheria</taxon>
        <taxon>Laurasiatheria</taxon>
        <taxon>Artiodactyla</taxon>
        <taxon>Whippomorpha</taxon>
        <taxon>Cetacea</taxon>
        <taxon>Odontoceti</taxon>
        <taxon>Delphinidae</taxon>
        <taxon>Tursiops</taxon>
    </lineage>
</organism>
<feature type="compositionally biased region" description="Low complexity" evidence="1">
    <location>
        <begin position="86"/>
        <end position="96"/>
    </location>
</feature>
<dbReference type="AlphaFoldDB" id="A0A2U4CGZ1"/>
<name>A0A2U4CGZ1_TURTR</name>
<keyword evidence="2" id="KW-0812">Transmembrane</keyword>
<evidence type="ECO:0000313" key="4">
    <source>
        <dbReference type="RefSeq" id="XP_019804680.1"/>
    </source>
</evidence>
<protein>
    <submittedName>
        <fullName evidence="4">Ectodysplasin-A isoform X1</fullName>
    </submittedName>
</protein>
<reference evidence="4" key="1">
    <citation type="submission" date="2025-08" db="UniProtKB">
        <authorList>
            <consortium name="RefSeq"/>
        </authorList>
    </citation>
    <scope>IDENTIFICATION</scope>
    <source>
        <tissue evidence="4">Spleen</tissue>
    </source>
</reference>
<dbReference type="CTD" id="1896"/>
<feature type="compositionally biased region" description="Basic and acidic residues" evidence="1">
    <location>
        <begin position="1"/>
        <end position="21"/>
    </location>
</feature>
<proteinExistence type="predicted"/>
<evidence type="ECO:0000256" key="1">
    <source>
        <dbReference type="SAM" id="MobiDB-lite"/>
    </source>
</evidence>
<dbReference type="Proteomes" id="UP000245320">
    <property type="component" value="Chromosome X"/>
</dbReference>
<accession>A0A2U4CGZ1</accession>
<feature type="transmembrane region" description="Helical" evidence="2">
    <location>
        <begin position="42"/>
        <end position="62"/>
    </location>
</feature>
<feature type="region of interest" description="Disordered" evidence="1">
    <location>
        <begin position="1"/>
        <end position="28"/>
    </location>
</feature>
<evidence type="ECO:0000256" key="2">
    <source>
        <dbReference type="SAM" id="Phobius"/>
    </source>
</evidence>
<dbReference type="GeneID" id="101324273"/>